<comment type="caution">
    <text evidence="4">The sequence shown here is derived from an EMBL/GenBank/DDBJ whole genome shotgun (WGS) entry which is preliminary data.</text>
</comment>
<protein>
    <recommendedName>
        <fullName evidence="3">PNPLA domain-containing protein</fullName>
    </recommendedName>
</protein>
<evidence type="ECO:0000259" key="3">
    <source>
        <dbReference type="PROSITE" id="PS51635"/>
    </source>
</evidence>
<dbReference type="InterPro" id="IPR016035">
    <property type="entry name" value="Acyl_Trfase/lysoPLipase"/>
</dbReference>
<feature type="short sequence motif" description="GXSXG" evidence="2">
    <location>
        <begin position="61"/>
        <end position="65"/>
    </location>
</feature>
<evidence type="ECO:0000313" key="5">
    <source>
        <dbReference type="Proteomes" id="UP000609064"/>
    </source>
</evidence>
<organism evidence="4 5">
    <name type="scientific">Emticicia aquatilis</name>
    <dbReference type="NCBI Taxonomy" id="1537369"/>
    <lineage>
        <taxon>Bacteria</taxon>
        <taxon>Pseudomonadati</taxon>
        <taxon>Bacteroidota</taxon>
        <taxon>Cytophagia</taxon>
        <taxon>Cytophagales</taxon>
        <taxon>Leadbetterellaceae</taxon>
        <taxon>Emticicia</taxon>
    </lineage>
</organism>
<dbReference type="PANTHER" id="PTHR46394:SF1">
    <property type="entry name" value="PNPLA DOMAIN-CONTAINING PROTEIN"/>
    <property type="match status" value="1"/>
</dbReference>
<dbReference type="EMBL" id="BMKK01000003">
    <property type="protein sequence ID" value="GGD51698.1"/>
    <property type="molecule type" value="Genomic_DNA"/>
</dbReference>
<accession>A0A916YLY0</accession>
<feature type="domain" description="PNPLA" evidence="3">
    <location>
        <begin position="28"/>
        <end position="230"/>
    </location>
</feature>
<sequence>MTINMYKIIICLLVSVVGFAQQKVYRNLVMEGGGIKGIAYGGALIELENRGVLPQIQRVGGTSAGAIQACLLAVGYSAAEISQIIADTPIETFNDGGTVFRAGERFLKKFGWYEGKSFLNTIQKLIADRTNKPNLTFAELHELAQTVPYRDLYVTGVNLSKQKVVVFSYETYPDMRICDAVRVSMSIPLYYQSISVNPKGKIIENPLPSDECDVFVDGGLLMNYPIELFDQTKYLSTATDSTVNEPVFNEETLGLRLERCEQIDHETRLKTGFAPFEIQDFKGYVSALYNIMTETVCRPKPEDIVRTIYINDYDMNPKVRKLSEEEKQKMMISGQQGVVEFFYR</sequence>
<dbReference type="GO" id="GO:0016787">
    <property type="term" value="F:hydrolase activity"/>
    <property type="evidence" value="ECO:0007669"/>
    <property type="project" value="UniProtKB-UniRule"/>
</dbReference>
<dbReference type="AlphaFoldDB" id="A0A916YLY0"/>
<name>A0A916YLY0_9BACT</name>
<keyword evidence="2" id="KW-0442">Lipid degradation</keyword>
<feature type="active site" description="Proton acceptor" evidence="2">
    <location>
        <position position="217"/>
    </location>
</feature>
<dbReference type="InterPro" id="IPR052580">
    <property type="entry name" value="Lipid_Hydrolase"/>
</dbReference>
<dbReference type="PANTHER" id="PTHR46394">
    <property type="entry name" value="ANNEXIN"/>
    <property type="match status" value="1"/>
</dbReference>
<evidence type="ECO:0000256" key="1">
    <source>
        <dbReference type="ARBA" id="ARBA00023098"/>
    </source>
</evidence>
<dbReference type="InterPro" id="IPR002641">
    <property type="entry name" value="PNPLA_dom"/>
</dbReference>
<reference evidence="4" key="1">
    <citation type="journal article" date="2014" name="Int. J. Syst. Evol. Microbiol.">
        <title>Complete genome sequence of Corynebacterium casei LMG S-19264T (=DSM 44701T), isolated from a smear-ripened cheese.</title>
        <authorList>
            <consortium name="US DOE Joint Genome Institute (JGI-PGF)"/>
            <person name="Walter F."/>
            <person name="Albersmeier A."/>
            <person name="Kalinowski J."/>
            <person name="Ruckert C."/>
        </authorList>
    </citation>
    <scope>NUCLEOTIDE SEQUENCE</scope>
    <source>
        <strain evidence="4">CGMCC 1.15958</strain>
    </source>
</reference>
<dbReference type="GO" id="GO:0016042">
    <property type="term" value="P:lipid catabolic process"/>
    <property type="evidence" value="ECO:0007669"/>
    <property type="project" value="UniProtKB-UniRule"/>
</dbReference>
<dbReference type="Pfam" id="PF01734">
    <property type="entry name" value="Patatin"/>
    <property type="match status" value="1"/>
</dbReference>
<feature type="short sequence motif" description="DGA/G" evidence="2">
    <location>
        <begin position="217"/>
        <end position="219"/>
    </location>
</feature>
<dbReference type="Gene3D" id="3.40.1090.10">
    <property type="entry name" value="Cytosolic phospholipase A2 catalytic domain"/>
    <property type="match status" value="2"/>
</dbReference>
<dbReference type="SUPFAM" id="SSF52151">
    <property type="entry name" value="FabD/lysophospholipase-like"/>
    <property type="match status" value="1"/>
</dbReference>
<keyword evidence="2" id="KW-0378">Hydrolase</keyword>
<gene>
    <name evidence="4" type="ORF">GCM10011514_14910</name>
</gene>
<dbReference type="CDD" id="cd07207">
    <property type="entry name" value="Pat_ExoU_VipD_like"/>
    <property type="match status" value="1"/>
</dbReference>
<proteinExistence type="predicted"/>
<reference evidence="4" key="2">
    <citation type="submission" date="2020-09" db="EMBL/GenBank/DDBJ databases">
        <authorList>
            <person name="Sun Q."/>
            <person name="Zhou Y."/>
        </authorList>
    </citation>
    <scope>NUCLEOTIDE SEQUENCE</scope>
    <source>
        <strain evidence="4">CGMCC 1.15958</strain>
    </source>
</reference>
<keyword evidence="1 2" id="KW-0443">Lipid metabolism</keyword>
<evidence type="ECO:0000313" key="4">
    <source>
        <dbReference type="EMBL" id="GGD51698.1"/>
    </source>
</evidence>
<dbReference type="PROSITE" id="PS51635">
    <property type="entry name" value="PNPLA"/>
    <property type="match status" value="1"/>
</dbReference>
<dbReference type="Proteomes" id="UP000609064">
    <property type="component" value="Unassembled WGS sequence"/>
</dbReference>
<feature type="short sequence motif" description="GXGXXG" evidence="2">
    <location>
        <begin position="32"/>
        <end position="37"/>
    </location>
</feature>
<keyword evidence="5" id="KW-1185">Reference proteome</keyword>
<feature type="active site" description="Nucleophile" evidence="2">
    <location>
        <position position="63"/>
    </location>
</feature>
<evidence type="ECO:0000256" key="2">
    <source>
        <dbReference type="PROSITE-ProRule" id="PRU01161"/>
    </source>
</evidence>
<dbReference type="RefSeq" id="WP_188765435.1">
    <property type="nucleotide sequence ID" value="NZ_BMKK01000003.1"/>
</dbReference>